<dbReference type="KEGG" id="vg:6450079"/>
<protein>
    <submittedName>
        <fullName evidence="1">Uncharacterized protein</fullName>
    </submittedName>
</protein>
<organism evidence="1 2">
    <name type="scientific">Mycobacterium phage Predator</name>
    <dbReference type="NCBI Taxonomy" id="543153"/>
    <lineage>
        <taxon>Viruses</taxon>
        <taxon>Duplodnaviria</taxon>
        <taxon>Heunggongvirae</taxon>
        <taxon>Uroviricota</taxon>
        <taxon>Caudoviricetes</taxon>
        <taxon>Predatorvirus</taxon>
        <taxon>Predatorvirus predator</taxon>
    </lineage>
</organism>
<accession>B3VM83</accession>
<dbReference type="OrthoDB" id="28496at10239"/>
<evidence type="ECO:0000313" key="2">
    <source>
        <dbReference type="Proteomes" id="UP000000621"/>
    </source>
</evidence>
<gene>
    <name evidence="1" type="ORF">PREDATOR_56</name>
</gene>
<sequence>MAGHIGLVPVPDDGELSDFIQKMIANDSETCDRHTAELAETLQYTREADEPEEFAYARMLNFLADNLEQKELIHLCAAGLWRIHTLNKTPDKANLIAFPTETDEE</sequence>
<name>B3VM83_9CAUD</name>
<dbReference type="RefSeq" id="YP_002003414.1">
    <property type="nucleotide sequence ID" value="NC_011039.1"/>
</dbReference>
<evidence type="ECO:0000313" key="1">
    <source>
        <dbReference type="EMBL" id="ACF05153.1"/>
    </source>
</evidence>
<dbReference type="Proteomes" id="UP000000621">
    <property type="component" value="Segment"/>
</dbReference>
<dbReference type="EMBL" id="EU770222">
    <property type="protein sequence ID" value="ACF05153.1"/>
    <property type="molecule type" value="Genomic_DNA"/>
</dbReference>
<keyword evidence="2" id="KW-1185">Reference proteome</keyword>
<proteinExistence type="predicted"/>
<reference evidence="1 2" key="1">
    <citation type="submission" date="2008-05" db="EMBL/GenBank/DDBJ databases">
        <authorList>
            <person name="Weber R.J."/>
            <person name="Jacobs-Sera D."/>
            <person name="Houtz J."/>
            <person name="Hendrix R.W."/>
            <person name="Hatfull G.H."/>
        </authorList>
    </citation>
    <scope>NUCLEOTIDE SEQUENCE [LARGE SCALE GENOMIC DNA]</scope>
</reference>